<evidence type="ECO:0000256" key="1">
    <source>
        <dbReference type="SAM" id="SignalP"/>
    </source>
</evidence>
<dbReference type="OrthoDB" id="2405016at2759"/>
<reference evidence="2" key="1">
    <citation type="submission" date="2020-12" db="EMBL/GenBank/DDBJ databases">
        <title>Metabolic potential, ecology and presence of endohyphal bacteria is reflected in genomic diversity of Mucoromycotina.</title>
        <authorList>
            <person name="Muszewska A."/>
            <person name="Okrasinska A."/>
            <person name="Steczkiewicz K."/>
            <person name="Drgas O."/>
            <person name="Orlowska M."/>
            <person name="Perlinska-Lenart U."/>
            <person name="Aleksandrzak-Piekarczyk T."/>
            <person name="Szatraj K."/>
            <person name="Zielenkiewicz U."/>
            <person name="Pilsyk S."/>
            <person name="Malc E."/>
            <person name="Mieczkowski P."/>
            <person name="Kruszewska J.S."/>
            <person name="Biernat P."/>
            <person name="Pawlowska J."/>
        </authorList>
    </citation>
    <scope>NUCLEOTIDE SEQUENCE</scope>
    <source>
        <strain evidence="2">WA0000067209</strain>
    </source>
</reference>
<dbReference type="EMBL" id="JAEPQZ010000006">
    <property type="protein sequence ID" value="KAG2180156.1"/>
    <property type="molecule type" value="Genomic_DNA"/>
</dbReference>
<evidence type="ECO:0000313" key="2">
    <source>
        <dbReference type="EMBL" id="KAG2180156.1"/>
    </source>
</evidence>
<keyword evidence="1" id="KW-0732">Signal</keyword>
<name>A0A8H7UC47_MORIS</name>
<protein>
    <submittedName>
        <fullName evidence="2">Uncharacterized protein</fullName>
    </submittedName>
</protein>
<feature type="signal peptide" evidence="1">
    <location>
        <begin position="1"/>
        <end position="17"/>
    </location>
</feature>
<proteinExistence type="predicted"/>
<evidence type="ECO:0000313" key="3">
    <source>
        <dbReference type="Proteomes" id="UP000654370"/>
    </source>
</evidence>
<dbReference type="AlphaFoldDB" id="A0A8H7UC47"/>
<accession>A0A8H7UC47</accession>
<organism evidence="2 3">
    <name type="scientific">Mortierella isabellina</name>
    <name type="common">Filamentous fungus</name>
    <name type="synonym">Umbelopsis isabellina</name>
    <dbReference type="NCBI Taxonomy" id="91625"/>
    <lineage>
        <taxon>Eukaryota</taxon>
        <taxon>Fungi</taxon>
        <taxon>Fungi incertae sedis</taxon>
        <taxon>Mucoromycota</taxon>
        <taxon>Mucoromycotina</taxon>
        <taxon>Umbelopsidomycetes</taxon>
        <taxon>Umbelopsidales</taxon>
        <taxon>Umbelopsidaceae</taxon>
        <taxon>Umbelopsis</taxon>
    </lineage>
</organism>
<feature type="chain" id="PRO_5034947203" evidence="1">
    <location>
        <begin position="18"/>
        <end position="106"/>
    </location>
</feature>
<keyword evidence="3" id="KW-1185">Reference proteome</keyword>
<sequence length="106" mass="10354">MKFSIALTTALIATAMAAPVTDSNSTTGPTPTATGNTVIVNGFAMPSASATNFAPAPDVSATGSISILGSATPKSAGDRSSIPAAGRYLTAAAIGLLVPASTSFFF</sequence>
<dbReference type="Proteomes" id="UP000654370">
    <property type="component" value="Unassembled WGS sequence"/>
</dbReference>
<comment type="caution">
    <text evidence="2">The sequence shown here is derived from an EMBL/GenBank/DDBJ whole genome shotgun (WGS) entry which is preliminary data.</text>
</comment>
<gene>
    <name evidence="2" type="ORF">INT43_003944</name>
</gene>